<dbReference type="Gene3D" id="3.90.180.10">
    <property type="entry name" value="Medium-chain alcohol dehydrogenases, catalytic domain"/>
    <property type="match status" value="1"/>
</dbReference>
<dbReference type="SUPFAM" id="SSF51735">
    <property type="entry name" value="NAD(P)-binding Rossmann-fold domains"/>
    <property type="match status" value="1"/>
</dbReference>
<accession>A0A662DIB1</accession>
<dbReference type="PANTHER" id="PTHR43401:SF2">
    <property type="entry name" value="L-THREONINE 3-DEHYDROGENASE"/>
    <property type="match status" value="1"/>
</dbReference>
<dbReference type="InterPro" id="IPR013154">
    <property type="entry name" value="ADH-like_N"/>
</dbReference>
<protein>
    <recommendedName>
        <fullName evidence="9">Enoyl reductase (ER) domain-containing protein</fullName>
    </recommendedName>
</protein>
<dbReference type="GO" id="GO:0016491">
    <property type="term" value="F:oxidoreductase activity"/>
    <property type="evidence" value="ECO:0007669"/>
    <property type="project" value="UniProtKB-KW"/>
</dbReference>
<proteinExistence type="inferred from homology"/>
<dbReference type="InterPro" id="IPR050129">
    <property type="entry name" value="Zn_alcohol_dh"/>
</dbReference>
<dbReference type="Pfam" id="PF00107">
    <property type="entry name" value="ADH_zinc_N"/>
    <property type="match status" value="1"/>
</dbReference>
<evidence type="ECO:0000313" key="7">
    <source>
        <dbReference type="EMBL" id="RLE13902.1"/>
    </source>
</evidence>
<organism evidence="7 8">
    <name type="scientific">Aerophobetes bacterium</name>
    <dbReference type="NCBI Taxonomy" id="2030807"/>
    <lineage>
        <taxon>Bacteria</taxon>
        <taxon>Candidatus Aerophobota</taxon>
    </lineage>
</organism>
<dbReference type="InterPro" id="IPR013149">
    <property type="entry name" value="ADH-like_C"/>
</dbReference>
<dbReference type="GO" id="GO:0008270">
    <property type="term" value="F:zinc ion binding"/>
    <property type="evidence" value="ECO:0007669"/>
    <property type="project" value="InterPro"/>
</dbReference>
<keyword evidence="3" id="KW-0560">Oxidoreductase</keyword>
<sequence>MKKVKAAVITRPGEIEIQEFPYPSIKESDMLVKIEMSGICGTDKHTYKGELRQYAGTAAEEDVPLPVIPGHENVGVVAEIGKVAKKNLEFYGQELREGDRVVICPDIICGRCWYCRHIAAYPWCENIKSYGVTISCSDPPHLFGGWAEYMYITSNTFVFKVPPEIPPEVAVLTEPLVVTYHLDKAKEFYSLGGEGFGTGDTILIQGVGPLGLCHIIKARIMGAGQIIAIDRSEYRLKMAKDFGADVVLNVEKTTEEERIEKVKNLTKGRGADIVVECAGVPEVVREGIEMLRKGGMYFEVGNYVEGKEVSLSPHRHMLAKSIRLIGMTNHPYTGYGPTLELIRRYLDTIPFKRIVTHRYKIEKAKDAMLKSMELESMKVVIVP</sequence>
<comment type="cofactor">
    <cofactor evidence="4">
        <name>Zn(2+)</name>
        <dbReference type="ChEBI" id="CHEBI:29105"/>
    </cofactor>
</comment>
<evidence type="ECO:0000259" key="6">
    <source>
        <dbReference type="Pfam" id="PF08240"/>
    </source>
</evidence>
<evidence type="ECO:0000256" key="2">
    <source>
        <dbReference type="ARBA" id="ARBA00022833"/>
    </source>
</evidence>
<reference evidence="7 8" key="1">
    <citation type="submission" date="2018-06" db="EMBL/GenBank/DDBJ databases">
        <title>Extensive metabolic versatility and redundancy in microbially diverse, dynamic hydrothermal sediments.</title>
        <authorList>
            <person name="Dombrowski N."/>
            <person name="Teske A."/>
            <person name="Baker B.J."/>
        </authorList>
    </citation>
    <scope>NUCLEOTIDE SEQUENCE [LARGE SCALE GENOMIC DNA]</scope>
    <source>
        <strain evidence="7">B3_G15</strain>
    </source>
</reference>
<keyword evidence="1 4" id="KW-0479">Metal-binding</keyword>
<dbReference type="InterPro" id="IPR002328">
    <property type="entry name" value="ADH_Zn_CS"/>
</dbReference>
<dbReference type="CDD" id="cd08231">
    <property type="entry name" value="MDR_TM0436_like"/>
    <property type="match status" value="1"/>
</dbReference>
<dbReference type="Pfam" id="PF08240">
    <property type="entry name" value="ADH_N"/>
    <property type="match status" value="1"/>
</dbReference>
<evidence type="ECO:0000256" key="3">
    <source>
        <dbReference type="ARBA" id="ARBA00023002"/>
    </source>
</evidence>
<dbReference type="Gene3D" id="3.40.50.720">
    <property type="entry name" value="NAD(P)-binding Rossmann-like Domain"/>
    <property type="match status" value="1"/>
</dbReference>
<evidence type="ECO:0000256" key="1">
    <source>
        <dbReference type="ARBA" id="ARBA00022723"/>
    </source>
</evidence>
<dbReference type="Proteomes" id="UP000280417">
    <property type="component" value="Unassembled WGS sequence"/>
</dbReference>
<dbReference type="EMBL" id="QMQA01000070">
    <property type="protein sequence ID" value="RLE13902.1"/>
    <property type="molecule type" value="Genomic_DNA"/>
</dbReference>
<dbReference type="PANTHER" id="PTHR43401">
    <property type="entry name" value="L-THREONINE 3-DEHYDROGENASE"/>
    <property type="match status" value="1"/>
</dbReference>
<gene>
    <name evidence="7" type="ORF">DRJ04_03415</name>
</gene>
<keyword evidence="2 4" id="KW-0862">Zinc</keyword>
<feature type="domain" description="Alcohol dehydrogenase-like N-terminal" evidence="6">
    <location>
        <begin position="27"/>
        <end position="162"/>
    </location>
</feature>
<comment type="similarity">
    <text evidence="4">Belongs to the zinc-containing alcohol dehydrogenase family.</text>
</comment>
<dbReference type="InterPro" id="IPR036291">
    <property type="entry name" value="NAD(P)-bd_dom_sf"/>
</dbReference>
<feature type="domain" description="Alcohol dehydrogenase-like C-terminal" evidence="5">
    <location>
        <begin position="209"/>
        <end position="327"/>
    </location>
</feature>
<dbReference type="SUPFAM" id="SSF50129">
    <property type="entry name" value="GroES-like"/>
    <property type="match status" value="1"/>
</dbReference>
<evidence type="ECO:0000313" key="8">
    <source>
        <dbReference type="Proteomes" id="UP000280417"/>
    </source>
</evidence>
<evidence type="ECO:0000259" key="5">
    <source>
        <dbReference type="Pfam" id="PF00107"/>
    </source>
</evidence>
<dbReference type="InterPro" id="IPR011032">
    <property type="entry name" value="GroES-like_sf"/>
</dbReference>
<evidence type="ECO:0000256" key="4">
    <source>
        <dbReference type="RuleBase" id="RU361277"/>
    </source>
</evidence>
<comment type="caution">
    <text evidence="7">The sequence shown here is derived from an EMBL/GenBank/DDBJ whole genome shotgun (WGS) entry which is preliminary data.</text>
</comment>
<name>A0A662DIB1_UNCAE</name>
<dbReference type="PROSITE" id="PS00059">
    <property type="entry name" value="ADH_ZINC"/>
    <property type="match status" value="1"/>
</dbReference>
<dbReference type="AlphaFoldDB" id="A0A662DIB1"/>
<evidence type="ECO:0008006" key="9">
    <source>
        <dbReference type="Google" id="ProtNLM"/>
    </source>
</evidence>